<dbReference type="RefSeq" id="WP_246182518.1">
    <property type="nucleotide sequence ID" value="NZ_CABPSK010000002.1"/>
</dbReference>
<evidence type="ECO:0000256" key="6">
    <source>
        <dbReference type="SAM" id="MobiDB-lite"/>
    </source>
</evidence>
<feature type="binding site" evidence="4">
    <location>
        <begin position="19"/>
        <end position="23"/>
    </location>
    <ligand>
        <name>ATP</name>
        <dbReference type="ChEBI" id="CHEBI:30616"/>
    </ligand>
</feature>
<feature type="region of interest" description="Disordered" evidence="6">
    <location>
        <begin position="214"/>
        <end position="234"/>
    </location>
</feature>
<evidence type="ECO:0000313" key="8">
    <source>
        <dbReference type="Proteomes" id="UP000366945"/>
    </source>
</evidence>
<proteinExistence type="inferred from homology"/>
<dbReference type="EMBL" id="CABPSK010000002">
    <property type="protein sequence ID" value="VVE06768.1"/>
    <property type="molecule type" value="Genomic_DNA"/>
</dbReference>
<dbReference type="SUPFAM" id="SSF100950">
    <property type="entry name" value="NagB/RpiA/CoA transferase-like"/>
    <property type="match status" value="1"/>
</dbReference>
<dbReference type="GO" id="GO:0030272">
    <property type="term" value="F:5-formyltetrahydrofolate cyclo-ligase activity"/>
    <property type="evidence" value="ECO:0007669"/>
    <property type="project" value="UniProtKB-EC"/>
</dbReference>
<comment type="catalytic activity">
    <reaction evidence="5">
        <text>(6S)-5-formyl-5,6,7,8-tetrahydrofolate + ATP = (6R)-5,10-methenyltetrahydrofolate + ADP + phosphate</text>
        <dbReference type="Rhea" id="RHEA:10488"/>
        <dbReference type="ChEBI" id="CHEBI:30616"/>
        <dbReference type="ChEBI" id="CHEBI:43474"/>
        <dbReference type="ChEBI" id="CHEBI:57455"/>
        <dbReference type="ChEBI" id="CHEBI:57457"/>
        <dbReference type="ChEBI" id="CHEBI:456216"/>
        <dbReference type="EC" id="6.3.3.2"/>
    </reaction>
</comment>
<evidence type="ECO:0000313" key="7">
    <source>
        <dbReference type="EMBL" id="VVE06768.1"/>
    </source>
</evidence>
<dbReference type="GeneID" id="300404452"/>
<organism evidence="7 8">
    <name type="scientific">Pandoraea pneumonica</name>
    <dbReference type="NCBI Taxonomy" id="2508299"/>
    <lineage>
        <taxon>Bacteria</taxon>
        <taxon>Pseudomonadati</taxon>
        <taxon>Pseudomonadota</taxon>
        <taxon>Betaproteobacteria</taxon>
        <taxon>Burkholderiales</taxon>
        <taxon>Burkholderiaceae</taxon>
        <taxon>Pandoraea</taxon>
    </lineage>
</organism>
<sequence>MDSSIARDIAQSAAGAQQKRALRRTLLATRETLAARDALDAALAQRLTDEIARWAPRCIGFYWPIQGEFDARAIVGDWLAEAGVVEGGTSSADKMSAAIAPRLAALPVVTAPAAPLVFHRWTPDTPMTEGQYRIPVPQDTEVLVPDLLLVPCVGFTRDGLRLGYGGGFYDRTLHALSPAPRTIGIAYDALEISQLNAEAHDLALDAIVTESATYRRPGAPDTPGTTSRSHSTPR</sequence>
<keyword evidence="3 4" id="KW-0067">ATP-binding</keyword>
<reference evidence="7 8" key="1">
    <citation type="submission" date="2019-08" db="EMBL/GenBank/DDBJ databases">
        <authorList>
            <person name="Peeters C."/>
        </authorList>
    </citation>
    <scope>NUCLEOTIDE SEQUENCE [LARGE SCALE GENOMIC DNA]</scope>
    <source>
        <strain evidence="7 8">LMG 31114</strain>
    </source>
</reference>
<feature type="binding site" evidence="4">
    <location>
        <position position="68"/>
    </location>
    <ligand>
        <name>substrate</name>
    </ligand>
</feature>
<keyword evidence="8" id="KW-1185">Reference proteome</keyword>
<dbReference type="GO" id="GO:0005524">
    <property type="term" value="F:ATP binding"/>
    <property type="evidence" value="ECO:0007669"/>
    <property type="project" value="UniProtKB-KW"/>
</dbReference>
<protein>
    <recommendedName>
        <fullName evidence="5">5-formyltetrahydrofolate cyclo-ligase</fullName>
        <ecNumber evidence="5">6.3.3.2</ecNumber>
    </recommendedName>
</protein>
<dbReference type="EC" id="6.3.3.2" evidence="5"/>
<dbReference type="Gene3D" id="3.40.50.10420">
    <property type="entry name" value="NagB/RpiA/CoA transferase-like"/>
    <property type="match status" value="1"/>
</dbReference>
<dbReference type="GO" id="GO:0009396">
    <property type="term" value="P:folic acid-containing compound biosynthetic process"/>
    <property type="evidence" value="ECO:0007669"/>
    <property type="project" value="TreeGrafter"/>
</dbReference>
<dbReference type="PIRSF" id="PIRSF006806">
    <property type="entry name" value="FTHF_cligase"/>
    <property type="match status" value="1"/>
</dbReference>
<gene>
    <name evidence="7" type="ORF">PPN31114_02424</name>
</gene>
<keyword evidence="2 4" id="KW-0547">Nucleotide-binding</keyword>
<dbReference type="InterPro" id="IPR024185">
    <property type="entry name" value="FTHF_cligase-like_sf"/>
</dbReference>
<name>A0A5E4V3F8_9BURK</name>
<keyword evidence="7" id="KW-0436">Ligase</keyword>
<comment type="similarity">
    <text evidence="1 5">Belongs to the 5-formyltetrahydrofolate cyclo-ligase family.</text>
</comment>
<dbReference type="PANTHER" id="PTHR23407">
    <property type="entry name" value="ATPASE INHIBITOR/5-FORMYLTETRAHYDROFOLATE CYCLO-LIGASE"/>
    <property type="match status" value="1"/>
</dbReference>
<dbReference type="AlphaFoldDB" id="A0A5E4V3F8"/>
<keyword evidence="5" id="KW-0479">Metal-binding</keyword>
<dbReference type="NCBIfam" id="TIGR02727">
    <property type="entry name" value="MTHFS_bact"/>
    <property type="match status" value="1"/>
</dbReference>
<accession>A0A5E4V3F8</accession>
<dbReference type="Proteomes" id="UP000366945">
    <property type="component" value="Unassembled WGS sequence"/>
</dbReference>
<evidence type="ECO:0000256" key="4">
    <source>
        <dbReference type="PIRSR" id="PIRSR006806-1"/>
    </source>
</evidence>
<dbReference type="Pfam" id="PF01812">
    <property type="entry name" value="5-FTHF_cyc-lig"/>
    <property type="match status" value="1"/>
</dbReference>
<feature type="binding site" evidence="4">
    <location>
        <begin position="161"/>
        <end position="169"/>
    </location>
    <ligand>
        <name>ATP</name>
        <dbReference type="ChEBI" id="CHEBI:30616"/>
    </ligand>
</feature>
<dbReference type="GO" id="GO:0035999">
    <property type="term" value="P:tetrahydrofolate interconversion"/>
    <property type="evidence" value="ECO:0007669"/>
    <property type="project" value="TreeGrafter"/>
</dbReference>
<evidence type="ECO:0000256" key="3">
    <source>
        <dbReference type="ARBA" id="ARBA00022840"/>
    </source>
</evidence>
<dbReference type="InterPro" id="IPR002698">
    <property type="entry name" value="FTHF_cligase"/>
</dbReference>
<keyword evidence="5" id="KW-0460">Magnesium</keyword>
<evidence type="ECO:0000256" key="2">
    <source>
        <dbReference type="ARBA" id="ARBA00022741"/>
    </source>
</evidence>
<feature type="compositionally biased region" description="Polar residues" evidence="6">
    <location>
        <begin position="223"/>
        <end position="234"/>
    </location>
</feature>
<dbReference type="InterPro" id="IPR037171">
    <property type="entry name" value="NagB/RpiA_transferase-like"/>
</dbReference>
<dbReference type="PANTHER" id="PTHR23407:SF1">
    <property type="entry name" value="5-FORMYLTETRAHYDROFOLATE CYCLO-LIGASE"/>
    <property type="match status" value="1"/>
</dbReference>
<evidence type="ECO:0000256" key="1">
    <source>
        <dbReference type="ARBA" id="ARBA00010638"/>
    </source>
</evidence>
<dbReference type="GO" id="GO:0046872">
    <property type="term" value="F:metal ion binding"/>
    <property type="evidence" value="ECO:0007669"/>
    <property type="project" value="UniProtKB-KW"/>
</dbReference>
<evidence type="ECO:0000256" key="5">
    <source>
        <dbReference type="RuleBase" id="RU361279"/>
    </source>
</evidence>
<comment type="cofactor">
    <cofactor evidence="5">
        <name>Mg(2+)</name>
        <dbReference type="ChEBI" id="CHEBI:18420"/>
    </cofactor>
</comment>